<evidence type="ECO:0000259" key="6">
    <source>
        <dbReference type="Pfam" id="PF02826"/>
    </source>
</evidence>
<name>Q1K043_DESA6</name>
<evidence type="ECO:0000259" key="5">
    <source>
        <dbReference type="Pfam" id="PF00389"/>
    </source>
</evidence>
<comment type="caution">
    <text evidence="7">The sequence shown here is derived from an EMBL/GenBank/DDBJ whole genome shotgun (WGS) entry which is preliminary data.</text>
</comment>
<evidence type="ECO:0000256" key="4">
    <source>
        <dbReference type="RuleBase" id="RU003719"/>
    </source>
</evidence>
<dbReference type="Proteomes" id="UP000005695">
    <property type="component" value="Unassembled WGS sequence"/>
</dbReference>
<dbReference type="GO" id="GO:0016616">
    <property type="term" value="F:oxidoreductase activity, acting on the CH-OH group of donors, NAD or NADP as acceptor"/>
    <property type="evidence" value="ECO:0007669"/>
    <property type="project" value="InterPro"/>
</dbReference>
<accession>Q1K043</accession>
<keyword evidence="3" id="KW-0520">NAD</keyword>
<evidence type="ECO:0000313" key="7">
    <source>
        <dbReference type="EMBL" id="EAT15699.1"/>
    </source>
</evidence>
<protein>
    <submittedName>
        <fullName evidence="7">D-isomer specific 2-hydroxyacid dehydrogenase, NAD-binding</fullName>
    </submittedName>
</protein>
<evidence type="ECO:0000256" key="3">
    <source>
        <dbReference type="ARBA" id="ARBA00023027"/>
    </source>
</evidence>
<keyword evidence="2 4" id="KW-0560">Oxidoreductase</keyword>
<dbReference type="InterPro" id="IPR050418">
    <property type="entry name" value="D-iso_2-hydroxyacid_DH_PdxB"/>
</dbReference>
<evidence type="ECO:0000256" key="1">
    <source>
        <dbReference type="ARBA" id="ARBA00005854"/>
    </source>
</evidence>
<reference evidence="7" key="2">
    <citation type="submission" date="2006-05" db="EMBL/GenBank/DDBJ databases">
        <title>Sequencing of the draft genome and assembly of Desulfuromonas acetoxidans DSM 684.</title>
        <authorList>
            <consortium name="US DOE Joint Genome Institute (JGI-PGF)"/>
            <person name="Copeland A."/>
            <person name="Lucas S."/>
            <person name="Lapidus A."/>
            <person name="Barry K."/>
            <person name="Detter J.C."/>
            <person name="Glavina del Rio T."/>
            <person name="Hammon N."/>
            <person name="Israni S."/>
            <person name="Dalin E."/>
            <person name="Tice H."/>
            <person name="Bruce D."/>
            <person name="Pitluck S."/>
            <person name="Richardson P."/>
        </authorList>
    </citation>
    <scope>NUCLEOTIDE SEQUENCE [LARGE SCALE GENOMIC DNA]</scope>
    <source>
        <strain evidence="7">DSM 684</strain>
    </source>
</reference>
<dbReference type="SUPFAM" id="SSF51735">
    <property type="entry name" value="NAD(P)-binding Rossmann-fold domains"/>
    <property type="match status" value="1"/>
</dbReference>
<dbReference type="PROSITE" id="PS00671">
    <property type="entry name" value="D_2_HYDROXYACID_DH_3"/>
    <property type="match status" value="1"/>
</dbReference>
<evidence type="ECO:0000313" key="8">
    <source>
        <dbReference type="Proteomes" id="UP000005695"/>
    </source>
</evidence>
<feature type="domain" description="D-isomer specific 2-hydroxyacid dehydrogenase catalytic" evidence="5">
    <location>
        <begin position="18"/>
        <end position="321"/>
    </location>
</feature>
<comment type="similarity">
    <text evidence="1 4">Belongs to the D-isomer specific 2-hydroxyacid dehydrogenase family.</text>
</comment>
<reference evidence="7" key="1">
    <citation type="submission" date="2006-05" db="EMBL/GenBank/DDBJ databases">
        <title>Annotation of the draft genome assembly of Desulfuromonas acetoxidans DSM 684.</title>
        <authorList>
            <consortium name="US DOE Joint Genome Institute (JGI-ORNL)"/>
            <person name="Larimer F."/>
            <person name="Land M."/>
            <person name="Hauser L."/>
        </authorList>
    </citation>
    <scope>NUCLEOTIDE SEQUENCE [LARGE SCALE GENOMIC DNA]</scope>
    <source>
        <strain evidence="7">DSM 684</strain>
    </source>
</reference>
<sequence length="321" mass="34846">MNIVVLDGYTLNSGDLDWAPLQALGTCEIYPRTAPDQIVERARNAEIVLTNKVVLGERELLALPKLRYIGVLATGTNVINLEVAAQRQIVVTNVPAYSTMSVAQMVFSLLLELVQQVGHHDRRVHDGAWSDSVDFSFRETPLMELDGLTLGIVGFGHIGRAVARIGESFGMNVLVHVRRSHRFKQLHEGNGPSDAELDHLFAQSDVVSLHCPLTEQTHHLVDERRLALMKPGAILINTARGPLLDEVAVAKALQEGHLGGLGVDVLSSEPPATDNPLLTAPHCVITPHIAWATLAARQRLLETVVANVAAFQAGDPQNVVN</sequence>
<organism evidence="7 8">
    <name type="scientific">Desulfuromonas acetoxidans (strain DSM 684 / 11070)</name>
    <dbReference type="NCBI Taxonomy" id="281689"/>
    <lineage>
        <taxon>Bacteria</taxon>
        <taxon>Pseudomonadati</taxon>
        <taxon>Thermodesulfobacteriota</taxon>
        <taxon>Desulfuromonadia</taxon>
        <taxon>Desulfuromonadales</taxon>
        <taxon>Desulfuromonadaceae</taxon>
        <taxon>Desulfuromonas</taxon>
    </lineage>
</organism>
<dbReference type="Pfam" id="PF02826">
    <property type="entry name" value="2-Hacid_dh_C"/>
    <property type="match status" value="1"/>
</dbReference>
<feature type="domain" description="D-isomer specific 2-hydroxyacid dehydrogenase NAD-binding" evidence="6">
    <location>
        <begin position="107"/>
        <end position="290"/>
    </location>
</feature>
<dbReference type="InterPro" id="IPR006139">
    <property type="entry name" value="D-isomer_2_OHA_DH_cat_dom"/>
</dbReference>
<dbReference type="EMBL" id="AAEW02000008">
    <property type="protein sequence ID" value="EAT15699.1"/>
    <property type="molecule type" value="Genomic_DNA"/>
</dbReference>
<proteinExistence type="inferred from homology"/>
<dbReference type="PANTHER" id="PTHR43761">
    <property type="entry name" value="D-ISOMER SPECIFIC 2-HYDROXYACID DEHYDROGENASE FAMILY PROTEIN (AFU_ORTHOLOGUE AFUA_1G13630)"/>
    <property type="match status" value="1"/>
</dbReference>
<dbReference type="Pfam" id="PF00389">
    <property type="entry name" value="2-Hacid_dh"/>
    <property type="match status" value="1"/>
</dbReference>
<keyword evidence="8" id="KW-1185">Reference proteome</keyword>
<dbReference type="Gene3D" id="3.40.50.720">
    <property type="entry name" value="NAD(P)-binding Rossmann-like Domain"/>
    <property type="match status" value="2"/>
</dbReference>
<dbReference type="AlphaFoldDB" id="Q1K043"/>
<gene>
    <name evidence="7" type="ORF">Dace_2399</name>
</gene>
<dbReference type="RefSeq" id="WP_006000067.1">
    <property type="nucleotide sequence ID" value="NZ_AAEW02000008.1"/>
</dbReference>
<dbReference type="SUPFAM" id="SSF52283">
    <property type="entry name" value="Formate/glycerate dehydrogenase catalytic domain-like"/>
    <property type="match status" value="1"/>
</dbReference>
<dbReference type="InterPro" id="IPR029753">
    <property type="entry name" value="D-isomer_DH_CS"/>
</dbReference>
<dbReference type="GO" id="GO:0051287">
    <property type="term" value="F:NAD binding"/>
    <property type="evidence" value="ECO:0007669"/>
    <property type="project" value="InterPro"/>
</dbReference>
<dbReference type="InterPro" id="IPR006140">
    <property type="entry name" value="D-isomer_DH_NAD-bd"/>
</dbReference>
<dbReference type="PANTHER" id="PTHR43761:SF1">
    <property type="entry name" value="D-ISOMER SPECIFIC 2-HYDROXYACID DEHYDROGENASE CATALYTIC DOMAIN-CONTAINING PROTEIN-RELATED"/>
    <property type="match status" value="1"/>
</dbReference>
<dbReference type="FunFam" id="3.40.50.720:FF:000203">
    <property type="entry name" value="D-3-phosphoglycerate dehydrogenase (SerA)"/>
    <property type="match status" value="1"/>
</dbReference>
<evidence type="ECO:0000256" key="2">
    <source>
        <dbReference type="ARBA" id="ARBA00023002"/>
    </source>
</evidence>
<dbReference type="OrthoDB" id="9793626at2"/>
<dbReference type="InterPro" id="IPR036291">
    <property type="entry name" value="NAD(P)-bd_dom_sf"/>
</dbReference>
<dbReference type="CDD" id="cd12162">
    <property type="entry name" value="2-Hacid_dh_4"/>
    <property type="match status" value="1"/>
</dbReference>
<dbReference type="PROSITE" id="PS00670">
    <property type="entry name" value="D_2_HYDROXYACID_DH_2"/>
    <property type="match status" value="1"/>
</dbReference>